<name>A0A9P6FPM5_9FUNG</name>
<reference evidence="1" key="1">
    <citation type="journal article" date="2020" name="Fungal Divers.">
        <title>Resolving the Mortierellaceae phylogeny through synthesis of multi-gene phylogenetics and phylogenomics.</title>
        <authorList>
            <person name="Vandepol N."/>
            <person name="Liber J."/>
            <person name="Desiro A."/>
            <person name="Na H."/>
            <person name="Kennedy M."/>
            <person name="Barry K."/>
            <person name="Grigoriev I.V."/>
            <person name="Miller A.N."/>
            <person name="O'Donnell K."/>
            <person name="Stajich J.E."/>
            <person name="Bonito G."/>
        </authorList>
    </citation>
    <scope>NUCLEOTIDE SEQUENCE</scope>
    <source>
        <strain evidence="1">KOD1015</strain>
    </source>
</reference>
<dbReference type="AlphaFoldDB" id="A0A9P6FPM5"/>
<accession>A0A9P6FPM5</accession>
<dbReference type="Proteomes" id="UP000780801">
    <property type="component" value="Unassembled WGS sequence"/>
</dbReference>
<organism evidence="1 2">
    <name type="scientific">Lunasporangiospora selenospora</name>
    <dbReference type="NCBI Taxonomy" id="979761"/>
    <lineage>
        <taxon>Eukaryota</taxon>
        <taxon>Fungi</taxon>
        <taxon>Fungi incertae sedis</taxon>
        <taxon>Mucoromycota</taxon>
        <taxon>Mortierellomycotina</taxon>
        <taxon>Mortierellomycetes</taxon>
        <taxon>Mortierellales</taxon>
        <taxon>Mortierellaceae</taxon>
        <taxon>Lunasporangiospora</taxon>
    </lineage>
</organism>
<protein>
    <submittedName>
        <fullName evidence="1">Uncharacterized protein</fullName>
    </submittedName>
</protein>
<proteinExistence type="predicted"/>
<dbReference type="OrthoDB" id="2444920at2759"/>
<dbReference type="EMBL" id="JAABOA010003581">
    <property type="protein sequence ID" value="KAF9578511.1"/>
    <property type="molecule type" value="Genomic_DNA"/>
</dbReference>
<evidence type="ECO:0000313" key="1">
    <source>
        <dbReference type="EMBL" id="KAF9578511.1"/>
    </source>
</evidence>
<gene>
    <name evidence="1" type="ORF">BGW38_005648</name>
</gene>
<evidence type="ECO:0000313" key="2">
    <source>
        <dbReference type="Proteomes" id="UP000780801"/>
    </source>
</evidence>
<keyword evidence="2" id="KW-1185">Reference proteome</keyword>
<comment type="caution">
    <text evidence="1">The sequence shown here is derived from an EMBL/GenBank/DDBJ whole genome shotgun (WGS) entry which is preliminary data.</text>
</comment>
<sequence length="265" mass="30302">MVSLIKLVNGSDDVSYPEAPADICHVHRILYEHAVSLLNEYQQQSNSERDITLVKDAQVVMSCLLKTMSPRIVQHCITVNDEELISKAVSHATIPGFDEHPCLEFLRKYQHVLEEHDVAFLERRLTKDRGLLLAQYPDDEELPKTAAMQNKVLKLLIRLGEKMMDASKVLRQQQASEFGDVSDTGRRVDLLFMYQGIELSNIEFKRPNTSRREATVQSRKNIRLGRCLQEAHITYGVKDASVIMGDITGLCHKLKDDLCIFYRMT</sequence>